<dbReference type="InterPro" id="IPR003586">
    <property type="entry name" value="Hint_dom_C"/>
</dbReference>
<dbReference type="PROSITE" id="PS50162">
    <property type="entry name" value="RECA_2"/>
    <property type="match status" value="1"/>
</dbReference>
<dbReference type="PROSITE" id="PS50818">
    <property type="entry name" value="INTEIN_C_TER"/>
    <property type="match status" value="1"/>
</dbReference>
<dbReference type="Gene3D" id="3.40.50.300">
    <property type="entry name" value="P-loop containing nucleotide triphosphate hydrolases"/>
    <property type="match status" value="2"/>
</dbReference>
<keyword evidence="2" id="KW-0068">Autocatalytic cleavage</keyword>
<dbReference type="NCBIfam" id="NF003301">
    <property type="entry name" value="PRK04301.1"/>
    <property type="match status" value="1"/>
</dbReference>
<dbReference type="SUPFAM" id="SSF52540">
    <property type="entry name" value="P-loop containing nucleoside triphosphate hydrolases"/>
    <property type="match status" value="2"/>
</dbReference>
<sequence length="769" mass="86934">MSEKTKTVKLTDIPGVTPSIAEKLEASGFTTPWAIVVARVDELAEKTGLPQSTAERIIENARKILGITFKTAKEIKAERMSVKKLTTGSKNLDDLLGGGIETRTITEFFGEYGSGKCVAKDTPIAYLNPQFLDITSIEELYEKYREMSGEEVFEEGFIVRTPNLKILAYDGEEIRIAEAPYIYREKVRRILVIKTDSGNIIRVTGKHPLLVLNNEGIDWRKASEIKPGDWIATPSKIDFNTNLNPTIGEKDAYYIGSRVARGENNLLPGVNSGENGVLKTILNAPINIVKNFIAGYAENGGGKVDAENIELIAENEKLAVVLTYLLRRIGVSPVIERENIGGRVRYRIIIDGRDKLTIINLLAEDNELYRTNHYVNENNVPNTIMEFIGKTYRTLVGVGRKPGNPLMKTRLPKIKVHNRKYVSMEEVEKALEVFEELRRELTSIENSLIDENSHQDLYNIIDKLPYSTTRIIAETLKIPLSRARRCLKKRDLNGREKEVREALLKDLKWRIELLNKTISILKKILVLKWDRVRSVEEVEYNDYVYDVVVPGYGNFIGGFMPVILHNTQICHQLAVNVQLPPEKGGLSGRAVYVDTEGTFRWERIEAMARGVGLNVDEAMENIFYQRAYNSDHQISIIDDLFRFVPENNVKLVIVDSVTSHFRAEYPGREHLALRQQRLNAHLHQLVKLAEIYNIAVVVTNQVMARPDVFYGDPTQPIGGHVLAHTPGVRVQLRKARGNKRIARVVDAPHLPEGEAVFAILEDGIRDPEE</sequence>
<evidence type="ECO:0000259" key="8">
    <source>
        <dbReference type="PROSITE" id="PS50819"/>
    </source>
</evidence>
<dbReference type="SUPFAM" id="SSF47794">
    <property type="entry name" value="Rad51 N-terminal domain-like"/>
    <property type="match status" value="1"/>
</dbReference>
<proteinExistence type="predicted"/>
<dbReference type="Pfam" id="PF08423">
    <property type="entry name" value="Rad51"/>
    <property type="match status" value="2"/>
</dbReference>
<dbReference type="SMART" id="SM00305">
    <property type="entry name" value="HintC"/>
    <property type="match status" value="1"/>
</dbReference>
<evidence type="ECO:0000259" key="7">
    <source>
        <dbReference type="PROSITE" id="PS50163"/>
    </source>
</evidence>
<dbReference type="NCBIfam" id="TIGR01443">
    <property type="entry name" value="intein_Cterm"/>
    <property type="match status" value="1"/>
</dbReference>
<dbReference type="AlphaFoldDB" id="A0A7J3KFY9"/>
<dbReference type="PANTHER" id="PTHR22942">
    <property type="entry name" value="RECA/RAD51/RADA DNA STRAND-PAIRING FAMILY MEMBER"/>
    <property type="match status" value="1"/>
</dbReference>
<gene>
    <name evidence="9" type="primary">radA</name>
    <name evidence="9" type="ORF">ENU09_00135</name>
</gene>
<dbReference type="PROSITE" id="PS50163">
    <property type="entry name" value="RECA_3"/>
    <property type="match status" value="1"/>
</dbReference>
<dbReference type="GO" id="GO:0016539">
    <property type="term" value="P:intein-mediated protein splicing"/>
    <property type="evidence" value="ECO:0007669"/>
    <property type="project" value="InterPro"/>
</dbReference>
<dbReference type="CDD" id="cd00081">
    <property type="entry name" value="Hint"/>
    <property type="match status" value="2"/>
</dbReference>
<accession>A0A7J3KFY9</accession>
<dbReference type="GO" id="GO:0003677">
    <property type="term" value="F:DNA binding"/>
    <property type="evidence" value="ECO:0007669"/>
    <property type="project" value="UniProtKB-KW"/>
</dbReference>
<dbReference type="InterPro" id="IPR036844">
    <property type="entry name" value="Hint_dom_sf"/>
</dbReference>
<keyword evidence="4" id="KW-0651">Protein splicing</keyword>
<dbReference type="SMART" id="SM00306">
    <property type="entry name" value="HintN"/>
    <property type="match status" value="1"/>
</dbReference>
<keyword evidence="3" id="KW-0067">ATP-binding</keyword>
<dbReference type="Gene3D" id="1.10.150.20">
    <property type="entry name" value="5' to 3' exonuclease, C-terminal subdomain"/>
    <property type="match status" value="1"/>
</dbReference>
<organism evidence="9">
    <name type="scientific">Staphylothermus marinus</name>
    <dbReference type="NCBI Taxonomy" id="2280"/>
    <lineage>
        <taxon>Archaea</taxon>
        <taxon>Thermoproteota</taxon>
        <taxon>Thermoprotei</taxon>
        <taxon>Desulfurococcales</taxon>
        <taxon>Desulfurococcaceae</taxon>
        <taxon>Staphylothermus</taxon>
    </lineage>
</organism>
<dbReference type="SUPFAM" id="SSF55608">
    <property type="entry name" value="Homing endonucleases"/>
    <property type="match status" value="1"/>
</dbReference>
<keyword evidence="1" id="KW-0547">Nucleotide-binding</keyword>
<dbReference type="Gene3D" id="2.170.16.10">
    <property type="entry name" value="Hedgehog/Intein (Hint) domain"/>
    <property type="match status" value="2"/>
</dbReference>
<reference evidence="9" key="1">
    <citation type="journal article" date="2020" name="mSystems">
        <title>Genome- and Community-Level Interaction Insights into Carbon Utilization and Element Cycling Functions of Hydrothermarchaeota in Hydrothermal Sediment.</title>
        <authorList>
            <person name="Zhou Z."/>
            <person name="Liu Y."/>
            <person name="Xu W."/>
            <person name="Pan J."/>
            <person name="Luo Z.H."/>
            <person name="Li M."/>
        </authorList>
    </citation>
    <scope>NUCLEOTIDE SEQUENCE [LARGE SCALE GENOMIC DNA]</scope>
    <source>
        <strain evidence="9">SpSt-638</strain>
    </source>
</reference>
<dbReference type="InterPro" id="IPR020587">
    <property type="entry name" value="RecA_monomer-monomer_interface"/>
</dbReference>
<dbReference type="InterPro" id="IPR003587">
    <property type="entry name" value="Hint_dom_N"/>
</dbReference>
<dbReference type="GO" id="GO:0006281">
    <property type="term" value="P:DNA repair"/>
    <property type="evidence" value="ECO:0007669"/>
    <property type="project" value="InterPro"/>
</dbReference>
<dbReference type="GO" id="GO:0004519">
    <property type="term" value="F:endonuclease activity"/>
    <property type="evidence" value="ECO:0007669"/>
    <property type="project" value="InterPro"/>
</dbReference>
<dbReference type="SUPFAM" id="SSF51294">
    <property type="entry name" value="Hedgehog/intein (Hint) domain"/>
    <property type="match status" value="1"/>
</dbReference>
<dbReference type="EMBL" id="DTBE01000003">
    <property type="protein sequence ID" value="HGQ59124.1"/>
    <property type="molecule type" value="Genomic_DNA"/>
</dbReference>
<evidence type="ECO:0000256" key="1">
    <source>
        <dbReference type="ARBA" id="ARBA00022741"/>
    </source>
</evidence>
<dbReference type="InterPro" id="IPR027417">
    <property type="entry name" value="P-loop_NTPase"/>
</dbReference>
<dbReference type="GO" id="GO:0140664">
    <property type="term" value="F:ATP-dependent DNA damage sensor activity"/>
    <property type="evidence" value="ECO:0007669"/>
    <property type="project" value="InterPro"/>
</dbReference>
<dbReference type="Pfam" id="PF14520">
    <property type="entry name" value="HHH_5"/>
    <property type="match status" value="1"/>
</dbReference>
<dbReference type="InterPro" id="IPR004042">
    <property type="entry name" value="Intein_endonuc_central"/>
</dbReference>
<dbReference type="InterPro" id="IPR013632">
    <property type="entry name" value="Rad51_C"/>
</dbReference>
<evidence type="ECO:0000259" key="6">
    <source>
        <dbReference type="PROSITE" id="PS50162"/>
    </source>
</evidence>
<feature type="domain" description="RecA family profile 1" evidence="6">
    <location>
        <begin position="567"/>
        <end position="702"/>
    </location>
</feature>
<evidence type="ECO:0000256" key="4">
    <source>
        <dbReference type="ARBA" id="ARBA00023000"/>
    </source>
</evidence>
<comment type="caution">
    <text evidence="9">The sequence shown here is derived from an EMBL/GenBank/DDBJ whole genome shotgun (WGS) entry which is preliminary data.</text>
</comment>
<evidence type="ECO:0000256" key="2">
    <source>
        <dbReference type="ARBA" id="ARBA00022813"/>
    </source>
</evidence>
<dbReference type="NCBIfam" id="TIGR01445">
    <property type="entry name" value="intein_Nterm"/>
    <property type="match status" value="1"/>
</dbReference>
<feature type="domain" description="RecA family profile 2" evidence="7">
    <location>
        <begin position="707"/>
        <end position="769"/>
    </location>
</feature>
<name>A0A7J3KFY9_STAMA</name>
<dbReference type="InterPro" id="IPR030934">
    <property type="entry name" value="Intein_C"/>
</dbReference>
<protein>
    <submittedName>
        <fullName evidence="9">DNA repair and recombination protein RadA</fullName>
    </submittedName>
</protein>
<dbReference type="Gene3D" id="3.10.28.10">
    <property type="entry name" value="Homing endonucleases"/>
    <property type="match status" value="1"/>
</dbReference>
<dbReference type="PROSITE" id="PS50817">
    <property type="entry name" value="INTEIN_N_TER"/>
    <property type="match status" value="1"/>
</dbReference>
<dbReference type="PANTHER" id="PTHR22942:SF30">
    <property type="entry name" value="MEIOTIC RECOMBINATION PROTEIN DMC1_LIM15 HOMOLOG"/>
    <property type="match status" value="1"/>
</dbReference>
<dbReference type="InterPro" id="IPR010995">
    <property type="entry name" value="DNA_repair_Rad51/TF_NusA_a-hlx"/>
</dbReference>
<evidence type="ECO:0000313" key="9">
    <source>
        <dbReference type="EMBL" id="HGQ59124.1"/>
    </source>
</evidence>
<dbReference type="InterPro" id="IPR020588">
    <property type="entry name" value="RecA_ATP-bd"/>
</dbReference>
<feature type="domain" description="DOD-type homing endonuclease" evidence="8">
    <location>
        <begin position="254"/>
        <end position="331"/>
    </location>
</feature>
<dbReference type="GO" id="GO:0005524">
    <property type="term" value="F:ATP binding"/>
    <property type="evidence" value="ECO:0007669"/>
    <property type="project" value="UniProtKB-KW"/>
</dbReference>
<dbReference type="PROSITE" id="PS50819">
    <property type="entry name" value="INTEIN_ENDONUCLEASE"/>
    <property type="match status" value="1"/>
</dbReference>
<evidence type="ECO:0000256" key="3">
    <source>
        <dbReference type="ARBA" id="ARBA00022840"/>
    </source>
</evidence>
<dbReference type="InterPro" id="IPR027434">
    <property type="entry name" value="Homing_endonucl"/>
</dbReference>
<dbReference type="InterPro" id="IPR006141">
    <property type="entry name" value="Intein_N"/>
</dbReference>
<evidence type="ECO:0000256" key="5">
    <source>
        <dbReference type="ARBA" id="ARBA00023125"/>
    </source>
</evidence>
<keyword evidence="5" id="KW-0238">DNA-binding</keyword>